<organism evidence="1 2">
    <name type="scientific">Racocetra persica</name>
    <dbReference type="NCBI Taxonomy" id="160502"/>
    <lineage>
        <taxon>Eukaryota</taxon>
        <taxon>Fungi</taxon>
        <taxon>Fungi incertae sedis</taxon>
        <taxon>Mucoromycota</taxon>
        <taxon>Glomeromycotina</taxon>
        <taxon>Glomeromycetes</taxon>
        <taxon>Diversisporales</taxon>
        <taxon>Gigasporaceae</taxon>
        <taxon>Racocetra</taxon>
    </lineage>
</organism>
<reference evidence="1" key="1">
    <citation type="submission" date="2021-06" db="EMBL/GenBank/DDBJ databases">
        <authorList>
            <person name="Kallberg Y."/>
            <person name="Tangrot J."/>
            <person name="Rosling A."/>
        </authorList>
    </citation>
    <scope>NUCLEOTIDE SEQUENCE</scope>
    <source>
        <strain evidence="1">MA461A</strain>
    </source>
</reference>
<comment type="caution">
    <text evidence="1">The sequence shown here is derived from an EMBL/GenBank/DDBJ whole genome shotgun (WGS) entry which is preliminary data.</text>
</comment>
<evidence type="ECO:0000313" key="1">
    <source>
        <dbReference type="EMBL" id="CAG8842944.1"/>
    </source>
</evidence>
<gene>
    <name evidence="1" type="ORF">RPERSI_LOCUS32547</name>
</gene>
<protein>
    <submittedName>
        <fullName evidence="1">15516_t:CDS:1</fullName>
    </submittedName>
</protein>
<proteinExistence type="predicted"/>
<name>A0ACA9SL11_9GLOM</name>
<keyword evidence="2" id="KW-1185">Reference proteome</keyword>
<accession>A0ACA9SL11</accession>
<dbReference type="Proteomes" id="UP000789920">
    <property type="component" value="Unassembled WGS sequence"/>
</dbReference>
<evidence type="ECO:0000313" key="2">
    <source>
        <dbReference type="Proteomes" id="UP000789920"/>
    </source>
</evidence>
<sequence>KLARNYLTIQATSISCEQAFSLAGLTISKTRNRLLPKTARASICLKNWITEGLGLGQTEDIVVEDT</sequence>
<feature type="non-terminal residue" evidence="1">
    <location>
        <position position="1"/>
    </location>
</feature>
<dbReference type="EMBL" id="CAJVQC010136320">
    <property type="protein sequence ID" value="CAG8842944.1"/>
    <property type="molecule type" value="Genomic_DNA"/>
</dbReference>